<reference evidence="2" key="1">
    <citation type="submission" date="2023-10" db="EMBL/GenBank/DDBJ databases">
        <title>Rapid discrimination of Bifidobacterium longum Subspecies based on MALDI-TOF MS and Machine Learning.</title>
        <authorList>
            <person name="Chen J."/>
        </authorList>
    </citation>
    <scope>NUCLEOTIDE SEQUENCE</scope>
    <source>
        <strain evidence="2">YGMCC0039</strain>
    </source>
</reference>
<feature type="chain" id="PRO_5044230635" evidence="1">
    <location>
        <begin position="44"/>
        <end position="189"/>
    </location>
</feature>
<name>A0AB35SA03_BIFLN</name>
<dbReference type="RefSeq" id="WP_144169539.1">
    <property type="nucleotide sequence ID" value="NZ_CACRSV010000026.1"/>
</dbReference>
<dbReference type="AlphaFoldDB" id="A0AB35SA03"/>
<accession>A0AB35SA03</accession>
<organism evidence="2 3">
    <name type="scientific">Bifidobacterium longum</name>
    <dbReference type="NCBI Taxonomy" id="216816"/>
    <lineage>
        <taxon>Bacteria</taxon>
        <taxon>Bacillati</taxon>
        <taxon>Actinomycetota</taxon>
        <taxon>Actinomycetes</taxon>
        <taxon>Bifidobacteriales</taxon>
        <taxon>Bifidobacteriaceae</taxon>
        <taxon>Bifidobacterium</taxon>
    </lineage>
</organism>
<feature type="signal peptide" evidence="1">
    <location>
        <begin position="1"/>
        <end position="43"/>
    </location>
</feature>
<dbReference type="EMBL" id="JAWLRA010000022">
    <property type="protein sequence ID" value="MDW3126591.1"/>
    <property type="molecule type" value="Genomic_DNA"/>
</dbReference>
<comment type="caution">
    <text evidence="2">The sequence shown here is derived from an EMBL/GenBank/DDBJ whole genome shotgun (WGS) entry which is preliminary data.</text>
</comment>
<evidence type="ECO:0000313" key="3">
    <source>
        <dbReference type="Proteomes" id="UP001277803"/>
    </source>
</evidence>
<keyword evidence="1" id="KW-0732">Signal</keyword>
<evidence type="ECO:0000256" key="1">
    <source>
        <dbReference type="SAM" id="SignalP"/>
    </source>
</evidence>
<evidence type="ECO:0000313" key="2">
    <source>
        <dbReference type="EMBL" id="MDW3126591.1"/>
    </source>
</evidence>
<sequence>MMQQKNVDSINFGSHGFRKLIATGSAFLLCAGALSLAPSIAMADEPSGSTENTMPQTMESGCAQPTFTAKRTDDGVHVQLNNAKFVPNNDGSVSITSMSGKPLDSLPAEYEGHGIAYRMISDSELIAMPIMTYDANGYVNCIAHHALGGGITGAIGGAVAGGGIPGASVGAVGGIVGGLVWGPIDCWGK</sequence>
<proteinExistence type="predicted"/>
<dbReference type="Proteomes" id="UP001277803">
    <property type="component" value="Unassembled WGS sequence"/>
</dbReference>
<protein>
    <submittedName>
        <fullName evidence="2">Uncharacterized protein</fullName>
    </submittedName>
</protein>
<gene>
    <name evidence="2" type="ORF">RS890_05690</name>
</gene>